<reference evidence="2" key="2">
    <citation type="journal article" date="2018" name="Mol. Plant Microbe Interact.">
        <title>Genome sequence resources for the wheat stripe rust pathogen (Puccinia striiformis f. sp. tritici) and the barley stripe rust pathogen (Puccinia striiformis f. sp. hordei).</title>
        <authorList>
            <person name="Xia C."/>
            <person name="Wang M."/>
            <person name="Yin C."/>
            <person name="Cornejo O.E."/>
            <person name="Hulbert S.H."/>
            <person name="Chen X."/>
        </authorList>
    </citation>
    <scope>NUCLEOTIDE SEQUENCE [LARGE SCALE GENOMIC DNA]</scope>
    <source>
        <strain evidence="2">93-210</strain>
    </source>
</reference>
<gene>
    <name evidence="1" type="ORF">MJO28_011230</name>
</gene>
<evidence type="ECO:0000313" key="2">
    <source>
        <dbReference type="Proteomes" id="UP001060170"/>
    </source>
</evidence>
<reference evidence="2" key="1">
    <citation type="journal article" date="2018" name="BMC Genomics">
        <title>Genomic insights into host adaptation between the wheat stripe rust pathogen (Puccinia striiformis f. sp. tritici) and the barley stripe rust pathogen (Puccinia striiformis f. sp. hordei).</title>
        <authorList>
            <person name="Xia C."/>
            <person name="Wang M."/>
            <person name="Yin C."/>
            <person name="Cornejo O.E."/>
            <person name="Hulbert S.H."/>
            <person name="Chen X."/>
        </authorList>
    </citation>
    <scope>NUCLEOTIDE SEQUENCE [LARGE SCALE GENOMIC DNA]</scope>
    <source>
        <strain evidence="2">93-210</strain>
    </source>
</reference>
<comment type="caution">
    <text evidence="1">The sequence shown here is derived from an EMBL/GenBank/DDBJ whole genome shotgun (WGS) entry which is preliminary data.</text>
</comment>
<evidence type="ECO:0000313" key="1">
    <source>
        <dbReference type="EMBL" id="KAI7943702.1"/>
    </source>
</evidence>
<dbReference type="Proteomes" id="UP001060170">
    <property type="component" value="Chromosome 11"/>
</dbReference>
<dbReference type="EMBL" id="CM045875">
    <property type="protein sequence ID" value="KAI7943702.1"/>
    <property type="molecule type" value="Genomic_DNA"/>
</dbReference>
<name>A0ACC0E1Y2_9BASI</name>
<sequence>MTTFYAGISNNASSNLCFLNSVIQALASTQEYTKYLKEIHSEKPKGEGSKPSIIEELLSIIEELNTPRPRNTVLRPTKLIEALLANHASSSKLFNSNQQDAHELLMIIFEAIDLEFERSTKCRSSSHAGLAALLLPTVTNQSRNQRNPFCGLMANRIACAACAFSAGIHHSPTDHLSISLPFCATCTLEDCLKEYTILELLDDYFCRKCTLINTEITLRNQINDTKSSKKRKELLKKIKLIKEAIQFDPDKEFDDMMIEQSLCKVWSSMSTKQTMFARPPRILTVHVSRSTMMGTGGETVMKNPSNLRFPEILILDRFTTTESLSVRAEQPISSADQPQPSVKRTIGYPYKLIALIVHQGNHLSGHYLTFRRIPSSFNTLSAEWLRVSDQEVDRCSVNEALDSNPTLLFYQLLADHPSHS</sequence>
<organism evidence="1 2">
    <name type="scientific">Puccinia striiformis f. sp. tritici</name>
    <dbReference type="NCBI Taxonomy" id="168172"/>
    <lineage>
        <taxon>Eukaryota</taxon>
        <taxon>Fungi</taxon>
        <taxon>Dikarya</taxon>
        <taxon>Basidiomycota</taxon>
        <taxon>Pucciniomycotina</taxon>
        <taxon>Pucciniomycetes</taxon>
        <taxon>Pucciniales</taxon>
        <taxon>Pucciniaceae</taxon>
        <taxon>Puccinia</taxon>
    </lineage>
</organism>
<proteinExistence type="predicted"/>
<reference evidence="1 2" key="3">
    <citation type="journal article" date="2022" name="Microbiol. Spectr.">
        <title>Folding features and dynamics of 3D genome architecture in plant fungal pathogens.</title>
        <authorList>
            <person name="Xia C."/>
        </authorList>
    </citation>
    <scope>NUCLEOTIDE SEQUENCE [LARGE SCALE GENOMIC DNA]</scope>
    <source>
        <strain evidence="1 2">93-210</strain>
    </source>
</reference>
<protein>
    <submittedName>
        <fullName evidence="1">Uncharacterized protein</fullName>
    </submittedName>
</protein>
<accession>A0ACC0E1Y2</accession>
<keyword evidence="2" id="KW-1185">Reference proteome</keyword>